<sequence length="130" mass="14743">MGYNNYNSDGGQNFDGGTAQFDTTLAFGQFSFDLDVRFDSVKQNGVSQTNLSTDLMPKYWFAPSFGVGIYFARDSVDLDPGQCGNQQHSQDRPERVQRNIVQRRVLSSAFSLSPERADFDRRVSRLRCRP</sequence>
<evidence type="ECO:0000313" key="2">
    <source>
        <dbReference type="Proteomes" id="UP000231259"/>
    </source>
</evidence>
<proteinExistence type="predicted"/>
<gene>
    <name evidence="1" type="ORF">P775_28635</name>
</gene>
<dbReference type="AlphaFoldDB" id="A0A2G8QS53"/>
<accession>A0A2G8QS53</accession>
<keyword evidence="2" id="KW-1185">Reference proteome</keyword>
<dbReference type="EMBL" id="AWWI01000188">
    <property type="protein sequence ID" value="PIL11708.1"/>
    <property type="molecule type" value="Genomic_DNA"/>
</dbReference>
<reference evidence="1 2" key="1">
    <citation type="submission" date="2013-09" db="EMBL/GenBank/DDBJ databases">
        <title>Genome sequencing of Phaeobacter antarcticus sp. nov. SM1211.</title>
        <authorList>
            <person name="Zhang X.-Y."/>
            <person name="Liu C."/>
            <person name="Chen X.-L."/>
            <person name="Xie B.-B."/>
            <person name="Qin Q.-L."/>
            <person name="Rong J.-C."/>
            <person name="Zhang Y.-Z."/>
        </authorList>
    </citation>
    <scope>NUCLEOTIDE SEQUENCE [LARGE SCALE GENOMIC DNA]</scope>
    <source>
        <strain evidence="1 2">SM1211</strain>
    </source>
</reference>
<comment type="caution">
    <text evidence="1">The sequence shown here is derived from an EMBL/GenBank/DDBJ whole genome shotgun (WGS) entry which is preliminary data.</text>
</comment>
<dbReference type="Proteomes" id="UP000231259">
    <property type="component" value="Unassembled WGS sequence"/>
</dbReference>
<evidence type="ECO:0000313" key="1">
    <source>
        <dbReference type="EMBL" id="PIL11708.1"/>
    </source>
</evidence>
<name>A0A2G8QS53_9RHOB</name>
<organism evidence="1 2">
    <name type="scientific">Puniceibacterium antarcticum</name>
    <dbReference type="NCBI Taxonomy" id="1206336"/>
    <lineage>
        <taxon>Bacteria</taxon>
        <taxon>Pseudomonadati</taxon>
        <taxon>Pseudomonadota</taxon>
        <taxon>Alphaproteobacteria</taxon>
        <taxon>Rhodobacterales</taxon>
        <taxon>Paracoccaceae</taxon>
        <taxon>Puniceibacterium</taxon>
    </lineage>
</organism>
<protein>
    <submittedName>
        <fullName evidence="1">Uncharacterized protein</fullName>
    </submittedName>
</protein>